<name>W5W857_9PSEU</name>
<dbReference type="GO" id="GO:0005524">
    <property type="term" value="F:ATP binding"/>
    <property type="evidence" value="ECO:0007669"/>
    <property type="project" value="UniProtKB-KW"/>
</dbReference>
<dbReference type="HOGENOM" id="CLU_000445_20_1_11"/>
<evidence type="ECO:0000256" key="5">
    <source>
        <dbReference type="ARBA" id="ARBA00022741"/>
    </source>
</evidence>
<dbReference type="GO" id="GO:0000155">
    <property type="term" value="F:phosphorelay sensor kinase activity"/>
    <property type="evidence" value="ECO:0007669"/>
    <property type="project" value="InterPro"/>
</dbReference>
<feature type="transmembrane region" description="Helical" evidence="10">
    <location>
        <begin position="5"/>
        <end position="21"/>
    </location>
</feature>
<keyword evidence="10" id="KW-1133">Transmembrane helix</keyword>
<evidence type="ECO:0000256" key="7">
    <source>
        <dbReference type="ARBA" id="ARBA00022840"/>
    </source>
</evidence>
<comment type="catalytic activity">
    <reaction evidence="1">
        <text>ATP + protein L-histidine = ADP + protein N-phospho-L-histidine.</text>
        <dbReference type="EC" id="2.7.13.3"/>
    </reaction>
</comment>
<evidence type="ECO:0000259" key="11">
    <source>
        <dbReference type="Pfam" id="PF07730"/>
    </source>
</evidence>
<feature type="transmembrane region" description="Helical" evidence="10">
    <location>
        <begin position="53"/>
        <end position="71"/>
    </location>
</feature>
<dbReference type="Pfam" id="PF07730">
    <property type="entry name" value="HisKA_3"/>
    <property type="match status" value="1"/>
</dbReference>
<evidence type="ECO:0000256" key="6">
    <source>
        <dbReference type="ARBA" id="ARBA00022777"/>
    </source>
</evidence>
<feature type="coiled-coil region" evidence="9">
    <location>
        <begin position="146"/>
        <end position="180"/>
    </location>
</feature>
<keyword evidence="8" id="KW-0902">Two-component regulatory system</keyword>
<dbReference type="PATRIC" id="fig|1449976.3.peg.3352"/>
<keyword evidence="9" id="KW-0175">Coiled coil</keyword>
<feature type="transmembrane region" description="Helical" evidence="10">
    <location>
        <begin position="105"/>
        <end position="123"/>
    </location>
</feature>
<evidence type="ECO:0000256" key="9">
    <source>
        <dbReference type="SAM" id="Coils"/>
    </source>
</evidence>
<dbReference type="eggNOG" id="COG4585">
    <property type="taxonomic scope" value="Bacteria"/>
</dbReference>
<feature type="transmembrane region" description="Helical" evidence="10">
    <location>
        <begin position="27"/>
        <end position="46"/>
    </location>
</feature>
<evidence type="ECO:0000256" key="1">
    <source>
        <dbReference type="ARBA" id="ARBA00000085"/>
    </source>
</evidence>
<evidence type="ECO:0000313" key="13">
    <source>
        <dbReference type="Proteomes" id="UP000019225"/>
    </source>
</evidence>
<dbReference type="InterPro" id="IPR011712">
    <property type="entry name" value="Sig_transdc_His_kin_sub3_dim/P"/>
</dbReference>
<evidence type="ECO:0000313" key="12">
    <source>
        <dbReference type="EMBL" id="AHH96701.1"/>
    </source>
</evidence>
<keyword evidence="7" id="KW-0067">ATP-binding</keyword>
<feature type="transmembrane region" description="Helical" evidence="10">
    <location>
        <begin position="83"/>
        <end position="98"/>
    </location>
</feature>
<dbReference type="Proteomes" id="UP000019225">
    <property type="component" value="Chromosome"/>
</dbReference>
<keyword evidence="3" id="KW-0597">Phosphoprotein</keyword>
<keyword evidence="10" id="KW-0812">Transmembrane</keyword>
<accession>W5W857</accession>
<keyword evidence="6 12" id="KW-0418">Kinase</keyword>
<evidence type="ECO:0000256" key="2">
    <source>
        <dbReference type="ARBA" id="ARBA00012438"/>
    </source>
</evidence>
<dbReference type="PANTHER" id="PTHR24421:SF10">
    <property type="entry name" value="NITRATE_NITRITE SENSOR PROTEIN NARQ"/>
    <property type="match status" value="1"/>
</dbReference>
<feature type="domain" description="Signal transduction histidine kinase subgroup 3 dimerisation and phosphoacceptor" evidence="11">
    <location>
        <begin position="178"/>
        <end position="241"/>
    </location>
</feature>
<proteinExistence type="predicted"/>
<dbReference type="Gene3D" id="1.20.5.1930">
    <property type="match status" value="1"/>
</dbReference>
<dbReference type="AlphaFoldDB" id="W5W857"/>
<feature type="transmembrane region" description="Helical" evidence="10">
    <location>
        <begin position="129"/>
        <end position="148"/>
    </location>
</feature>
<dbReference type="InterPro" id="IPR050482">
    <property type="entry name" value="Sensor_HK_TwoCompSys"/>
</dbReference>
<keyword evidence="13" id="KW-1185">Reference proteome</keyword>
<dbReference type="SUPFAM" id="SSF55874">
    <property type="entry name" value="ATPase domain of HSP90 chaperone/DNA topoisomerase II/histidine kinase"/>
    <property type="match status" value="1"/>
</dbReference>
<keyword evidence="4" id="KW-0808">Transferase</keyword>
<dbReference type="InterPro" id="IPR036890">
    <property type="entry name" value="HATPase_C_sf"/>
</dbReference>
<dbReference type="EMBL" id="CP007155">
    <property type="protein sequence ID" value="AHH96701.1"/>
    <property type="molecule type" value="Genomic_DNA"/>
</dbReference>
<dbReference type="EC" id="2.7.13.3" evidence="2"/>
<evidence type="ECO:0000256" key="3">
    <source>
        <dbReference type="ARBA" id="ARBA00022553"/>
    </source>
</evidence>
<dbReference type="GO" id="GO:0016020">
    <property type="term" value="C:membrane"/>
    <property type="evidence" value="ECO:0007669"/>
    <property type="project" value="InterPro"/>
</dbReference>
<dbReference type="PANTHER" id="PTHR24421">
    <property type="entry name" value="NITRATE/NITRITE SENSOR PROTEIN NARX-RELATED"/>
    <property type="match status" value="1"/>
</dbReference>
<dbReference type="STRING" id="1449976.KALB_3334"/>
<dbReference type="CDD" id="cd16917">
    <property type="entry name" value="HATPase_UhpB-NarQ-NarX-like"/>
    <property type="match status" value="1"/>
</dbReference>
<sequence>MATLTPFAIVLNIIVVLVLIIDPDWEFSAVASTLIQVLPAVSLLWYRRHPVGVLVFNALASAFMAVSAVVVPDVFVPVTEMDALWVPLSAPFAIAFGLQRGQMSWGVRLSVVLMVVVAMRPWHGSFVTMTLGALFTLYPMLLGLYLGARQQRMHALTDRAERAEREQRLIAEQARAEERMLLAGEMHDIVTHRVSLMVLQAGAMGVTAEDERTRRGAEELRATGCQALDELRELVGVLRTTPGCNPDIATEVPDLSVLVAESESVGMQVRFAVDGQPGNASPVVTRTAYRIVQEGLTNVRKHARGAIADVRVSYGCDAVRLSVSNTVPRFTQDPGLSGTGGGTGLLGLRHRVELVSGSLTAGPLADGGFELLAVLPAQTTTVEG</sequence>
<dbReference type="GO" id="GO:0046983">
    <property type="term" value="F:protein dimerization activity"/>
    <property type="evidence" value="ECO:0007669"/>
    <property type="project" value="InterPro"/>
</dbReference>
<dbReference type="Gene3D" id="3.30.565.10">
    <property type="entry name" value="Histidine kinase-like ATPase, C-terminal domain"/>
    <property type="match status" value="1"/>
</dbReference>
<evidence type="ECO:0000256" key="4">
    <source>
        <dbReference type="ARBA" id="ARBA00022679"/>
    </source>
</evidence>
<evidence type="ECO:0000256" key="8">
    <source>
        <dbReference type="ARBA" id="ARBA00023012"/>
    </source>
</evidence>
<keyword evidence="10" id="KW-0472">Membrane</keyword>
<keyword evidence="5" id="KW-0547">Nucleotide-binding</keyword>
<evidence type="ECO:0000256" key="10">
    <source>
        <dbReference type="SAM" id="Phobius"/>
    </source>
</evidence>
<dbReference type="KEGG" id="kal:KALB_3334"/>
<protein>
    <recommendedName>
        <fullName evidence="2">histidine kinase</fullName>
        <ecNumber evidence="2">2.7.13.3</ecNumber>
    </recommendedName>
</protein>
<organism evidence="12 13">
    <name type="scientific">Kutzneria albida DSM 43870</name>
    <dbReference type="NCBI Taxonomy" id="1449976"/>
    <lineage>
        <taxon>Bacteria</taxon>
        <taxon>Bacillati</taxon>
        <taxon>Actinomycetota</taxon>
        <taxon>Actinomycetes</taxon>
        <taxon>Pseudonocardiales</taxon>
        <taxon>Pseudonocardiaceae</taxon>
        <taxon>Kutzneria</taxon>
    </lineage>
</organism>
<gene>
    <name evidence="12" type="ORF">KALB_3334</name>
</gene>
<reference evidence="12 13" key="1">
    <citation type="journal article" date="2014" name="BMC Genomics">
        <title>Complete genome sequence of producer of the glycopeptide antibiotic Aculeximycin Kutzneria albida DSM 43870T, a representative of minor genus of Pseudonocardiaceae.</title>
        <authorList>
            <person name="Rebets Y."/>
            <person name="Tokovenko B."/>
            <person name="Lushchyk I."/>
            <person name="Ruckert C."/>
            <person name="Zaburannyi N."/>
            <person name="Bechthold A."/>
            <person name="Kalinowski J."/>
            <person name="Luzhetskyy A."/>
        </authorList>
    </citation>
    <scope>NUCLEOTIDE SEQUENCE [LARGE SCALE GENOMIC DNA]</scope>
    <source>
        <strain evidence="12">DSM 43870</strain>
    </source>
</reference>